<evidence type="ECO:0000259" key="2">
    <source>
        <dbReference type="Pfam" id="PF08327"/>
    </source>
</evidence>
<dbReference type="InterPro" id="IPR023393">
    <property type="entry name" value="START-like_dom_sf"/>
</dbReference>
<dbReference type="EMBL" id="BAAAEU010000024">
    <property type="protein sequence ID" value="GAA0719862.1"/>
    <property type="molecule type" value="Genomic_DNA"/>
</dbReference>
<protein>
    <submittedName>
        <fullName evidence="3">SRPBCC domain-containing protein</fullName>
    </submittedName>
</protein>
<keyword evidence="4" id="KW-1185">Reference proteome</keyword>
<evidence type="ECO:0000313" key="3">
    <source>
        <dbReference type="EMBL" id="GAA0719862.1"/>
    </source>
</evidence>
<organism evidence="3 4">
    <name type="scientific">Dokdonella soli</name>
    <dbReference type="NCBI Taxonomy" id="529810"/>
    <lineage>
        <taxon>Bacteria</taxon>
        <taxon>Pseudomonadati</taxon>
        <taxon>Pseudomonadota</taxon>
        <taxon>Gammaproteobacteria</taxon>
        <taxon>Lysobacterales</taxon>
        <taxon>Rhodanobacteraceae</taxon>
        <taxon>Dokdonella</taxon>
    </lineage>
</organism>
<comment type="caution">
    <text evidence="3">The sequence shown here is derived from an EMBL/GenBank/DDBJ whole genome shotgun (WGS) entry which is preliminary data.</text>
</comment>
<evidence type="ECO:0000313" key="4">
    <source>
        <dbReference type="Proteomes" id="UP001501523"/>
    </source>
</evidence>
<dbReference type="CDD" id="cd07814">
    <property type="entry name" value="SRPBCC_CalC_Aha1-like"/>
    <property type="match status" value="1"/>
</dbReference>
<dbReference type="Pfam" id="PF08327">
    <property type="entry name" value="AHSA1"/>
    <property type="match status" value="1"/>
</dbReference>
<dbReference type="RefSeq" id="WP_343792340.1">
    <property type="nucleotide sequence ID" value="NZ_BAAAEU010000024.1"/>
</dbReference>
<name>A0ABN1IRG4_9GAMM</name>
<feature type="domain" description="Activator of Hsp90 ATPase homologue 1/2-like C-terminal" evidence="2">
    <location>
        <begin position="22"/>
        <end position="140"/>
    </location>
</feature>
<comment type="similarity">
    <text evidence="1">Belongs to the AHA1 family.</text>
</comment>
<proteinExistence type="inferred from homology"/>
<reference evidence="3 4" key="1">
    <citation type="journal article" date="2019" name="Int. J. Syst. Evol. Microbiol.">
        <title>The Global Catalogue of Microorganisms (GCM) 10K type strain sequencing project: providing services to taxonomists for standard genome sequencing and annotation.</title>
        <authorList>
            <consortium name="The Broad Institute Genomics Platform"/>
            <consortium name="The Broad Institute Genome Sequencing Center for Infectious Disease"/>
            <person name="Wu L."/>
            <person name="Ma J."/>
        </authorList>
    </citation>
    <scope>NUCLEOTIDE SEQUENCE [LARGE SCALE GENOMIC DNA]</scope>
    <source>
        <strain evidence="3 4">JCM 15421</strain>
    </source>
</reference>
<gene>
    <name evidence="3" type="ORF">GCM10009105_28740</name>
</gene>
<dbReference type="Proteomes" id="UP001501523">
    <property type="component" value="Unassembled WGS sequence"/>
</dbReference>
<dbReference type="Gene3D" id="3.30.530.20">
    <property type="match status" value="1"/>
</dbReference>
<dbReference type="InterPro" id="IPR013538">
    <property type="entry name" value="ASHA1/2-like_C"/>
</dbReference>
<sequence>MTERNEKAMGPFSTSVPRTYEASAERMFDAWVNPASVKAWLADGQNASVDPRVDGLFYIEMPWQERIYPHYGRYLRVERPRLLEFTWVSEGTQGKESVVTIELTSRGKQTELRLTHEGLPTEALAEDHRGGWSQFLESLIKRLV</sequence>
<evidence type="ECO:0000256" key="1">
    <source>
        <dbReference type="ARBA" id="ARBA00006817"/>
    </source>
</evidence>
<accession>A0ABN1IRG4</accession>
<dbReference type="SUPFAM" id="SSF55961">
    <property type="entry name" value="Bet v1-like"/>
    <property type="match status" value="1"/>
</dbReference>